<keyword evidence="7 8" id="KW-0472">Membrane</keyword>
<dbReference type="AlphaFoldDB" id="G0VJJ8"/>
<reference evidence="9 10" key="1">
    <citation type="journal article" date="2011" name="Proc. Natl. Acad. Sci. U.S.A.">
        <title>Evolutionary erosion of yeast sex chromosomes by mating-type switching accidents.</title>
        <authorList>
            <person name="Gordon J.L."/>
            <person name="Armisen D."/>
            <person name="Proux-Wera E."/>
            <person name="Oheigeartaigh S.S."/>
            <person name="Byrne K.P."/>
            <person name="Wolfe K.H."/>
        </authorList>
    </citation>
    <scope>NUCLEOTIDE SEQUENCE [LARGE SCALE GENOMIC DNA]</scope>
    <source>
        <strain evidence="10">ATCC 76901 / BCRC 22586 / CBS 4309 / NBRC 1992 / NRRL Y-12630</strain>
    </source>
</reference>
<comment type="similarity">
    <text evidence="2">Belongs to the major facilitator superfamily.</text>
</comment>
<dbReference type="InParanoid" id="G0VJJ8"/>
<keyword evidence="10" id="KW-1185">Reference proteome</keyword>
<name>G0VJJ8_NAUCA</name>
<evidence type="ECO:0000256" key="3">
    <source>
        <dbReference type="ARBA" id="ARBA00022448"/>
    </source>
</evidence>
<keyword evidence="4 8" id="KW-0812">Transmembrane</keyword>
<evidence type="ECO:0000256" key="7">
    <source>
        <dbReference type="ARBA" id="ARBA00023136"/>
    </source>
</evidence>
<comment type="subcellular location">
    <subcellularLocation>
        <location evidence="1">Endomembrane system</location>
        <topology evidence="1">Multi-pass membrane protein</topology>
    </subcellularLocation>
</comment>
<protein>
    <submittedName>
        <fullName evidence="9">Uncharacterized protein</fullName>
    </submittedName>
</protein>
<evidence type="ECO:0000256" key="6">
    <source>
        <dbReference type="ARBA" id="ARBA00023065"/>
    </source>
</evidence>
<dbReference type="eggNOG" id="KOG0254">
    <property type="taxonomic scope" value="Eukaryota"/>
</dbReference>
<evidence type="ECO:0000256" key="8">
    <source>
        <dbReference type="SAM" id="Phobius"/>
    </source>
</evidence>
<proteinExistence type="inferred from homology"/>
<evidence type="ECO:0000313" key="9">
    <source>
        <dbReference type="EMBL" id="CCC71678.1"/>
    </source>
</evidence>
<evidence type="ECO:0000256" key="1">
    <source>
        <dbReference type="ARBA" id="ARBA00004127"/>
    </source>
</evidence>
<dbReference type="PANTHER" id="PTHR23501">
    <property type="entry name" value="MAJOR FACILITATOR SUPERFAMILY"/>
    <property type="match status" value="1"/>
</dbReference>
<accession>G0VJJ8</accession>
<dbReference type="GO" id="GO:0005774">
    <property type="term" value="C:vacuolar membrane"/>
    <property type="evidence" value="ECO:0007669"/>
    <property type="project" value="TreeGrafter"/>
</dbReference>
<evidence type="ECO:0000256" key="2">
    <source>
        <dbReference type="ARBA" id="ARBA00008335"/>
    </source>
</evidence>
<evidence type="ECO:0000256" key="4">
    <source>
        <dbReference type="ARBA" id="ARBA00022692"/>
    </source>
</evidence>
<evidence type="ECO:0000313" key="10">
    <source>
        <dbReference type="Proteomes" id="UP000001640"/>
    </source>
</evidence>
<dbReference type="EMBL" id="HE576760">
    <property type="protein sequence ID" value="CCC71678.1"/>
    <property type="molecule type" value="Genomic_DNA"/>
</dbReference>
<organism evidence="9 10">
    <name type="scientific">Naumovozyma castellii</name>
    <name type="common">Yeast</name>
    <name type="synonym">Saccharomyces castellii</name>
    <dbReference type="NCBI Taxonomy" id="27288"/>
    <lineage>
        <taxon>Eukaryota</taxon>
        <taxon>Fungi</taxon>
        <taxon>Dikarya</taxon>
        <taxon>Ascomycota</taxon>
        <taxon>Saccharomycotina</taxon>
        <taxon>Saccharomycetes</taxon>
        <taxon>Saccharomycetales</taxon>
        <taxon>Saccharomycetaceae</taxon>
        <taxon>Naumovozyma</taxon>
    </lineage>
</organism>
<keyword evidence="6" id="KW-0406">Ion transport</keyword>
<dbReference type="PANTHER" id="PTHR23501:SF92">
    <property type="entry name" value="GLUTATHIONE EXCHANGER 1-RELATED"/>
    <property type="match status" value="1"/>
</dbReference>
<reference key="2">
    <citation type="submission" date="2011-08" db="EMBL/GenBank/DDBJ databases">
        <title>Genome sequence of Naumovozyma castellii.</title>
        <authorList>
            <person name="Gordon J.L."/>
            <person name="Armisen D."/>
            <person name="Proux-Wera E."/>
            <person name="OhEigeartaigh S.S."/>
            <person name="Byrne K.P."/>
            <person name="Wolfe K.H."/>
        </authorList>
    </citation>
    <scope>NUCLEOTIDE SEQUENCE</scope>
    <source>
        <strain>Type strain:CBS 4309</strain>
    </source>
</reference>
<dbReference type="GO" id="GO:0005886">
    <property type="term" value="C:plasma membrane"/>
    <property type="evidence" value="ECO:0007669"/>
    <property type="project" value="TreeGrafter"/>
</dbReference>
<feature type="transmembrane region" description="Helical" evidence="8">
    <location>
        <begin position="24"/>
        <end position="45"/>
    </location>
</feature>
<dbReference type="KEGG" id="ncs:NCAS_0I00100"/>
<gene>
    <name evidence="9" type="primary">NCAS0I00100</name>
    <name evidence="9" type="ordered locus">NCAS_0I00100</name>
</gene>
<keyword evidence="3" id="KW-0813">Transport</keyword>
<evidence type="ECO:0000256" key="5">
    <source>
        <dbReference type="ARBA" id="ARBA00022989"/>
    </source>
</evidence>
<dbReference type="GO" id="GO:0015343">
    <property type="term" value="F:siderophore-iron transmembrane transporter activity"/>
    <property type="evidence" value="ECO:0007669"/>
    <property type="project" value="TreeGrafter"/>
</dbReference>
<dbReference type="RefSeq" id="XP_003678024.1">
    <property type="nucleotide sequence ID" value="XM_003677976.1"/>
</dbReference>
<feature type="transmembrane region" description="Helical" evidence="8">
    <location>
        <begin position="100"/>
        <end position="117"/>
    </location>
</feature>
<dbReference type="HOGENOM" id="CLU_076416_1_0_1"/>
<keyword evidence="5 8" id="KW-1133">Transmembrane helix</keyword>
<dbReference type="Proteomes" id="UP000001640">
    <property type="component" value="Chromosome 9"/>
</dbReference>
<dbReference type="GO" id="GO:0005768">
    <property type="term" value="C:endosome"/>
    <property type="evidence" value="ECO:0007669"/>
    <property type="project" value="TreeGrafter"/>
</dbReference>
<dbReference type="GeneID" id="96905369"/>
<sequence>MFTYPVTVSCQAATSHEHMATVTALTYTVYRIGSAVGSAISGCIWTQKLYPEILKRLGGNVSMATAAYASPYTFITTYTWGTSEREAVVEAYKYVQKLETVVALVFCAPLLMFSLCLRDAKLTDKVAHDGEIPEGEYTTKDEDPIADWFKACVGKFKKSKEVN</sequence>
<dbReference type="OrthoDB" id="2241241at2759"/>
<dbReference type="OMA" id="PAHFNEP"/>
<feature type="transmembrane region" description="Helical" evidence="8">
    <location>
        <begin position="57"/>
        <end position="80"/>
    </location>
</feature>